<dbReference type="AlphaFoldDB" id="A0A845U2Q1"/>
<feature type="domain" description="Glycosyl transferase family 1" evidence="2">
    <location>
        <begin position="199"/>
        <end position="345"/>
    </location>
</feature>
<evidence type="ECO:0000313" key="3">
    <source>
        <dbReference type="EMBL" id="NDU41902.1"/>
    </source>
</evidence>
<dbReference type="GO" id="GO:0016757">
    <property type="term" value="F:glycosyltransferase activity"/>
    <property type="evidence" value="ECO:0007669"/>
    <property type="project" value="InterPro"/>
</dbReference>
<protein>
    <submittedName>
        <fullName evidence="3">Glycosyltransferase</fullName>
    </submittedName>
</protein>
<dbReference type="SUPFAM" id="SSF53756">
    <property type="entry name" value="UDP-Glycosyltransferase/glycogen phosphorylase"/>
    <property type="match status" value="1"/>
</dbReference>
<reference evidence="3" key="1">
    <citation type="submission" date="2019-11" db="EMBL/GenBank/DDBJ databases">
        <title>Acidithiobacillus ferrianus sp. nov.: a facultatively anaerobic and extremely acidophilic chemolithoautotroph.</title>
        <authorList>
            <person name="Norris P.R."/>
            <person name="Falagan C."/>
            <person name="Moya-Beltran A."/>
            <person name="Castro M."/>
            <person name="Quatrini R."/>
            <person name="Johnson D.B."/>
        </authorList>
    </citation>
    <scope>NUCLEOTIDE SEQUENCE [LARGE SCALE GENOMIC DNA]</scope>
    <source>
        <strain evidence="3">MG</strain>
    </source>
</reference>
<dbReference type="Pfam" id="PF00534">
    <property type="entry name" value="Glycos_transf_1"/>
    <property type="match status" value="1"/>
</dbReference>
<gene>
    <name evidence="3" type="ORF">GL267_04355</name>
</gene>
<dbReference type="PANTHER" id="PTHR46401:SF2">
    <property type="entry name" value="GLYCOSYLTRANSFERASE WBBK-RELATED"/>
    <property type="match status" value="1"/>
</dbReference>
<organism evidence="3">
    <name type="scientific">Acidithiobacillus ferrianus</name>
    <dbReference type="NCBI Taxonomy" id="2678518"/>
    <lineage>
        <taxon>Bacteria</taxon>
        <taxon>Pseudomonadati</taxon>
        <taxon>Pseudomonadota</taxon>
        <taxon>Acidithiobacillia</taxon>
        <taxon>Acidithiobacillales</taxon>
        <taxon>Acidithiobacillaceae</taxon>
        <taxon>Acidithiobacillus</taxon>
    </lineage>
</organism>
<evidence type="ECO:0000259" key="2">
    <source>
        <dbReference type="Pfam" id="PF00534"/>
    </source>
</evidence>
<accession>A0A845U2Q1</accession>
<dbReference type="Gene3D" id="3.40.50.2000">
    <property type="entry name" value="Glycogen Phosphorylase B"/>
    <property type="match status" value="1"/>
</dbReference>
<dbReference type="InterPro" id="IPR001296">
    <property type="entry name" value="Glyco_trans_1"/>
</dbReference>
<dbReference type="GO" id="GO:0009103">
    <property type="term" value="P:lipopolysaccharide biosynthetic process"/>
    <property type="evidence" value="ECO:0007669"/>
    <property type="project" value="TreeGrafter"/>
</dbReference>
<dbReference type="RefSeq" id="WP_163096912.1">
    <property type="nucleotide sequence ID" value="NZ_CP127523.1"/>
</dbReference>
<dbReference type="CDD" id="cd03801">
    <property type="entry name" value="GT4_PimA-like"/>
    <property type="match status" value="1"/>
</dbReference>
<keyword evidence="1 3" id="KW-0808">Transferase</keyword>
<proteinExistence type="predicted"/>
<evidence type="ECO:0000256" key="1">
    <source>
        <dbReference type="ARBA" id="ARBA00022679"/>
    </source>
</evidence>
<name>A0A845U2Q1_9PROT</name>
<sequence>MKSINFILPGSKDCPTGGYKVIYEYANYMVDNGFRVNVIHPVEPMVPNPQAIHVKLHVRPRKWFTYYKKLIDKSYHPGWFNLDRRVNVLWTPTLHRRYIPDADFLVTTGWQTVDSVSKYSISKGIKFYIVQDFEFYMSGDQGLKENICNGCRQPLIKIVYSPAGVEMLKMCAVDADFHIPLGVDFKAFRLTTKISDEHRNMIGFPTRPGEHKGTQDAVLALALLREKNGDIFDVWSFGGVKPAFIPDWIKYYENPSDGLLCTLYNSSSIFVTASHYEGWGLPGSEAMSCGAALVSTLHGGVSAYAEHGKTALLSPPKNVNALCENIVKLVNDRDLLLSIAENGQRSIQNFTWERSGLSLMSALLESSGREM</sequence>
<dbReference type="Gene3D" id="3.40.50.11090">
    <property type="match status" value="1"/>
</dbReference>
<comment type="caution">
    <text evidence="3">The sequence shown here is derived from an EMBL/GenBank/DDBJ whole genome shotgun (WGS) entry which is preliminary data.</text>
</comment>
<dbReference type="PANTHER" id="PTHR46401">
    <property type="entry name" value="GLYCOSYLTRANSFERASE WBBK-RELATED"/>
    <property type="match status" value="1"/>
</dbReference>
<dbReference type="EMBL" id="WNJL01000022">
    <property type="protein sequence ID" value="NDU41902.1"/>
    <property type="molecule type" value="Genomic_DNA"/>
</dbReference>